<protein>
    <submittedName>
        <fullName evidence="1">Uncharacterized protein</fullName>
    </submittedName>
</protein>
<sequence>MKKIWVIYMITVLGFFLGGSAYISLSAANESVDIEQTDSHSDSEEQENKRSFDDEVLWVSIEQGLVALLPQRCEFQALDENLPHVSISLHCPPPNFA</sequence>
<gene>
    <name evidence="1" type="ORF">ACFSR5_06665</name>
</gene>
<dbReference type="EMBL" id="JBHULR010000003">
    <property type="protein sequence ID" value="MFD2547329.1"/>
    <property type="molecule type" value="Genomic_DNA"/>
</dbReference>
<evidence type="ECO:0000313" key="2">
    <source>
        <dbReference type="Proteomes" id="UP001597545"/>
    </source>
</evidence>
<name>A0ABW5KGI3_9SPHI</name>
<dbReference type="Proteomes" id="UP001597545">
    <property type="component" value="Unassembled WGS sequence"/>
</dbReference>
<organism evidence="1 2">
    <name type="scientific">Sphingobacterium suaedae</name>
    <dbReference type="NCBI Taxonomy" id="1686402"/>
    <lineage>
        <taxon>Bacteria</taxon>
        <taxon>Pseudomonadati</taxon>
        <taxon>Bacteroidota</taxon>
        <taxon>Sphingobacteriia</taxon>
        <taxon>Sphingobacteriales</taxon>
        <taxon>Sphingobacteriaceae</taxon>
        <taxon>Sphingobacterium</taxon>
    </lineage>
</organism>
<proteinExistence type="predicted"/>
<evidence type="ECO:0000313" key="1">
    <source>
        <dbReference type="EMBL" id="MFD2547329.1"/>
    </source>
</evidence>
<accession>A0ABW5KGI3</accession>
<reference evidence="2" key="1">
    <citation type="journal article" date="2019" name="Int. J. Syst. Evol. Microbiol.">
        <title>The Global Catalogue of Microorganisms (GCM) 10K type strain sequencing project: providing services to taxonomists for standard genome sequencing and annotation.</title>
        <authorList>
            <consortium name="The Broad Institute Genomics Platform"/>
            <consortium name="The Broad Institute Genome Sequencing Center for Infectious Disease"/>
            <person name="Wu L."/>
            <person name="Ma J."/>
        </authorList>
    </citation>
    <scope>NUCLEOTIDE SEQUENCE [LARGE SCALE GENOMIC DNA]</scope>
    <source>
        <strain evidence="2">KCTC 42662</strain>
    </source>
</reference>
<dbReference type="RefSeq" id="WP_380901978.1">
    <property type="nucleotide sequence ID" value="NZ_JBHUEG010000007.1"/>
</dbReference>
<comment type="caution">
    <text evidence="1">The sequence shown here is derived from an EMBL/GenBank/DDBJ whole genome shotgun (WGS) entry which is preliminary data.</text>
</comment>
<keyword evidence="2" id="KW-1185">Reference proteome</keyword>